<proteinExistence type="predicted"/>
<dbReference type="Proteomes" id="UP000005408">
    <property type="component" value="Unassembled WGS sequence"/>
</dbReference>
<sequence>MAKKIKLEEKASICGFIQNVSPVKTSQTNSRYFNACVQVQRDTFSKVACFDVGKHSTLMEASNARTPLKLTDVQIVPSRVDSSNTEMLINYRTKVEVCRELNFSYEKLTTDESAGEKKKSILDVQSTPEYNKVAVQVKVLSTGPVSAQIVREIPIQKH</sequence>
<organism evidence="1 2">
    <name type="scientific">Magallana gigas</name>
    <name type="common">Pacific oyster</name>
    <name type="synonym">Crassostrea gigas</name>
    <dbReference type="NCBI Taxonomy" id="29159"/>
    <lineage>
        <taxon>Eukaryota</taxon>
        <taxon>Metazoa</taxon>
        <taxon>Spiralia</taxon>
        <taxon>Lophotrochozoa</taxon>
        <taxon>Mollusca</taxon>
        <taxon>Bivalvia</taxon>
        <taxon>Autobranchia</taxon>
        <taxon>Pteriomorphia</taxon>
        <taxon>Ostreida</taxon>
        <taxon>Ostreoidea</taxon>
        <taxon>Ostreidae</taxon>
        <taxon>Magallana</taxon>
    </lineage>
</organism>
<accession>A0A8W8NZ65</accession>
<evidence type="ECO:0000313" key="1">
    <source>
        <dbReference type="EnsemblMetazoa" id="G9408.1:cds"/>
    </source>
</evidence>
<keyword evidence="2" id="KW-1185">Reference proteome</keyword>
<dbReference type="AlphaFoldDB" id="A0A8W8NZ65"/>
<reference evidence="1" key="1">
    <citation type="submission" date="2022-08" db="UniProtKB">
        <authorList>
            <consortium name="EnsemblMetazoa"/>
        </authorList>
    </citation>
    <scope>IDENTIFICATION</scope>
    <source>
        <strain evidence="1">05x7-T-G4-1.051#20</strain>
    </source>
</reference>
<dbReference type="EnsemblMetazoa" id="G9408.1">
    <property type="protein sequence ID" value="G9408.1:cds"/>
    <property type="gene ID" value="G9408"/>
</dbReference>
<name>A0A8W8NZ65_MAGGI</name>
<evidence type="ECO:0000313" key="2">
    <source>
        <dbReference type="Proteomes" id="UP000005408"/>
    </source>
</evidence>
<protein>
    <submittedName>
        <fullName evidence="1">Uncharacterized protein</fullName>
    </submittedName>
</protein>